<evidence type="ECO:0000313" key="3">
    <source>
        <dbReference type="Proteomes" id="UP000324585"/>
    </source>
</evidence>
<accession>A0A5J4Z8V3</accession>
<dbReference type="PANTHER" id="PTHR34543:SF1">
    <property type="entry name" value="PROTEIN ABA DEFICIENT 4, CHLOROPLASTIC"/>
    <property type="match status" value="1"/>
</dbReference>
<keyword evidence="1" id="KW-1133">Transmembrane helix</keyword>
<dbReference type="Proteomes" id="UP000324585">
    <property type="component" value="Unassembled WGS sequence"/>
</dbReference>
<dbReference type="OrthoDB" id="196782at2759"/>
<dbReference type="EMBL" id="VRMN01000001">
    <property type="protein sequence ID" value="KAA8499755.1"/>
    <property type="molecule type" value="Genomic_DNA"/>
</dbReference>
<keyword evidence="1" id="KW-0812">Transmembrane</keyword>
<dbReference type="InterPro" id="IPR025461">
    <property type="entry name" value="ABA4-like"/>
</dbReference>
<protein>
    <submittedName>
        <fullName evidence="2">Protein ABA DEFICIENT 4, chloroplastic</fullName>
    </submittedName>
</protein>
<sequence length="201" mass="21635">MEMFVNAATACVAVRRRCIRAGCRASRGTASASKGRTVRTAPVVQMVTAVTATEQIFQFCNTAVLPLWLLMIFAPKWKWTQTVMGSVYPAAPFAACYALLLAVPTGAEVPDASAMAEVPLQLSTVSKLLGAGGSVSAAAWVHYICFDLLAGRWIYLDGQEKNVFTSHSLLACFLAGPIGLLSHLATRSLTLVIRKDRLKEE</sequence>
<evidence type="ECO:0000313" key="2">
    <source>
        <dbReference type="EMBL" id="KAA8499755.1"/>
    </source>
</evidence>
<keyword evidence="3" id="KW-1185">Reference proteome</keyword>
<proteinExistence type="predicted"/>
<feature type="transmembrane region" description="Helical" evidence="1">
    <location>
        <begin position="127"/>
        <end position="150"/>
    </location>
</feature>
<gene>
    <name evidence="2" type="ORF">FVE85_7340</name>
</gene>
<dbReference type="Pfam" id="PF14108">
    <property type="entry name" value="ABA4-like"/>
    <property type="match status" value="1"/>
</dbReference>
<feature type="transmembrane region" description="Helical" evidence="1">
    <location>
        <begin position="56"/>
        <end position="74"/>
    </location>
</feature>
<dbReference type="OMA" id="ASCAFTW"/>
<feature type="transmembrane region" description="Helical" evidence="1">
    <location>
        <begin position="86"/>
        <end position="107"/>
    </location>
</feature>
<evidence type="ECO:0000256" key="1">
    <source>
        <dbReference type="SAM" id="Phobius"/>
    </source>
</evidence>
<dbReference type="PANTHER" id="PTHR34543">
    <property type="entry name" value="PROTEIN ABA DEFICIENT 4, CHLOROPLASTIC"/>
    <property type="match status" value="1"/>
</dbReference>
<comment type="caution">
    <text evidence="2">The sequence shown here is derived from an EMBL/GenBank/DDBJ whole genome shotgun (WGS) entry which is preliminary data.</text>
</comment>
<name>A0A5J4Z8V3_PORPP</name>
<keyword evidence="1" id="KW-0472">Membrane</keyword>
<dbReference type="AlphaFoldDB" id="A0A5J4Z8V3"/>
<reference evidence="3" key="1">
    <citation type="journal article" date="2019" name="Nat. Commun.">
        <title>Expansion of phycobilisome linker gene families in mesophilic red algae.</title>
        <authorList>
            <person name="Lee J."/>
            <person name="Kim D."/>
            <person name="Bhattacharya D."/>
            <person name="Yoon H.S."/>
        </authorList>
    </citation>
    <scope>NUCLEOTIDE SEQUENCE [LARGE SCALE GENOMIC DNA]</scope>
    <source>
        <strain evidence="3">CCMP 1328</strain>
    </source>
</reference>
<organism evidence="2 3">
    <name type="scientific">Porphyridium purpureum</name>
    <name type="common">Red alga</name>
    <name type="synonym">Porphyridium cruentum</name>
    <dbReference type="NCBI Taxonomy" id="35688"/>
    <lineage>
        <taxon>Eukaryota</taxon>
        <taxon>Rhodophyta</taxon>
        <taxon>Bangiophyceae</taxon>
        <taxon>Porphyridiales</taxon>
        <taxon>Porphyridiaceae</taxon>
        <taxon>Porphyridium</taxon>
    </lineage>
</organism>
<feature type="transmembrane region" description="Helical" evidence="1">
    <location>
        <begin position="162"/>
        <end position="185"/>
    </location>
</feature>